<dbReference type="EMBL" id="BAAAWD010000007">
    <property type="protein sequence ID" value="GAA3009563.1"/>
    <property type="molecule type" value="Genomic_DNA"/>
</dbReference>
<keyword evidence="4" id="KW-1185">Reference proteome</keyword>
<evidence type="ECO:0000259" key="2">
    <source>
        <dbReference type="Pfam" id="PF19956"/>
    </source>
</evidence>
<name>A0ABP6KLV8_9ACTN</name>
<proteinExistence type="predicted"/>
<dbReference type="Pfam" id="PF19956">
    <property type="entry name" value="EAD2"/>
    <property type="match status" value="1"/>
</dbReference>
<organism evidence="3 4">
    <name type="scientific">Streptosporangium longisporum</name>
    <dbReference type="NCBI Taxonomy" id="46187"/>
    <lineage>
        <taxon>Bacteria</taxon>
        <taxon>Bacillati</taxon>
        <taxon>Actinomycetota</taxon>
        <taxon>Actinomycetes</taxon>
        <taxon>Streptosporangiales</taxon>
        <taxon>Streptosporangiaceae</taxon>
        <taxon>Streptosporangium</taxon>
    </lineage>
</organism>
<dbReference type="Proteomes" id="UP001499930">
    <property type="component" value="Unassembled WGS sequence"/>
</dbReference>
<reference evidence="4" key="1">
    <citation type="journal article" date="2019" name="Int. J. Syst. Evol. Microbiol.">
        <title>The Global Catalogue of Microorganisms (GCM) 10K type strain sequencing project: providing services to taxonomists for standard genome sequencing and annotation.</title>
        <authorList>
            <consortium name="The Broad Institute Genomics Platform"/>
            <consortium name="The Broad Institute Genome Sequencing Center for Infectious Disease"/>
            <person name="Wu L."/>
            <person name="Ma J."/>
        </authorList>
    </citation>
    <scope>NUCLEOTIDE SEQUENCE [LARGE SCALE GENOMIC DNA]</scope>
    <source>
        <strain evidence="4">JCM 3106</strain>
    </source>
</reference>
<dbReference type="InterPro" id="IPR000845">
    <property type="entry name" value="Nucleoside_phosphorylase_d"/>
</dbReference>
<evidence type="ECO:0000313" key="3">
    <source>
        <dbReference type="EMBL" id="GAA3009563.1"/>
    </source>
</evidence>
<dbReference type="Pfam" id="PF01048">
    <property type="entry name" value="PNP_UDP_1"/>
    <property type="match status" value="1"/>
</dbReference>
<evidence type="ECO:0000259" key="1">
    <source>
        <dbReference type="Pfam" id="PF01048"/>
    </source>
</evidence>
<evidence type="ECO:0000313" key="4">
    <source>
        <dbReference type="Proteomes" id="UP001499930"/>
    </source>
</evidence>
<dbReference type="InterPro" id="IPR045431">
    <property type="entry name" value="EAD2"/>
</dbReference>
<accession>A0ABP6KLV8</accession>
<comment type="caution">
    <text evidence="3">The sequence shown here is derived from an EMBL/GenBank/DDBJ whole genome shotgun (WGS) entry which is preliminary data.</text>
</comment>
<sequence>MVTCLATTSNVPAADACAHLMRSFPQVRALVMCGIALGVPCPGDPERDVRLGDVVVATGGVVHYAHRRITETGGALRGPALPASPLLLRAVNEVRALALSGGPHWAGAVGLPSAAYRRPAPGEPRVFHGKIGSGDELLRSAARRDEIARQDGLLALEMEGAGVAQSAALNGAGCLVVRGVSDYGDAAKSDAWQPAASLAAAAYLRALLEHLAPARPAASPLTLLDVAEALERVPSLQTPSDRDDVLQLLGPAIAGRVKRDPRTRQAVLSLADVCFRYPDGLERLLEVLRRLEGDSEPVRALATLLSEFCAQAP</sequence>
<dbReference type="InterPro" id="IPR035994">
    <property type="entry name" value="Nucleoside_phosphorylase_sf"/>
</dbReference>
<dbReference type="PANTHER" id="PTHR46082:SF6">
    <property type="entry name" value="AAA+ ATPASE DOMAIN-CONTAINING PROTEIN-RELATED"/>
    <property type="match status" value="1"/>
</dbReference>
<gene>
    <name evidence="3" type="ORF">GCM10017559_35080</name>
</gene>
<feature type="domain" description="Nucleoside phosphorylase" evidence="1">
    <location>
        <begin position="13"/>
        <end position="208"/>
    </location>
</feature>
<dbReference type="SUPFAM" id="SSF53167">
    <property type="entry name" value="Purine and uridine phosphorylases"/>
    <property type="match status" value="1"/>
</dbReference>
<dbReference type="InterPro" id="IPR053137">
    <property type="entry name" value="NLR-like"/>
</dbReference>
<dbReference type="Gene3D" id="3.40.50.1580">
    <property type="entry name" value="Nucleoside phosphorylase domain"/>
    <property type="match status" value="1"/>
</dbReference>
<dbReference type="PANTHER" id="PTHR46082">
    <property type="entry name" value="ATP/GTP-BINDING PROTEIN-RELATED"/>
    <property type="match status" value="1"/>
</dbReference>
<protein>
    <recommendedName>
        <fullName evidence="5">Nucleoside phosphorylase domain-containing protein</fullName>
    </recommendedName>
</protein>
<feature type="domain" description="Effector-associated" evidence="2">
    <location>
        <begin position="228"/>
        <end position="305"/>
    </location>
</feature>
<evidence type="ECO:0008006" key="5">
    <source>
        <dbReference type="Google" id="ProtNLM"/>
    </source>
</evidence>